<proteinExistence type="predicted"/>
<dbReference type="Gene3D" id="2.40.33.20">
    <property type="entry name" value="PK beta-barrel domain-like"/>
    <property type="match status" value="1"/>
</dbReference>
<dbReference type="InterPro" id="IPR005163">
    <property type="entry name" value="Tri_helical_YiiM-like"/>
</dbReference>
<keyword evidence="3" id="KW-1185">Reference proteome</keyword>
<dbReference type="SUPFAM" id="SSF50800">
    <property type="entry name" value="PK beta-barrel domain-like"/>
    <property type="match status" value="1"/>
</dbReference>
<dbReference type="Proteomes" id="UP000004374">
    <property type="component" value="Unassembled WGS sequence"/>
</dbReference>
<comment type="caution">
    <text evidence="2">The sequence shown here is derived from an EMBL/GenBank/DDBJ whole genome shotgun (WGS) entry which is preliminary data.</text>
</comment>
<dbReference type="OrthoDB" id="9786134at2"/>
<dbReference type="Pfam" id="PF03473">
    <property type="entry name" value="MOSC"/>
    <property type="match status" value="1"/>
</dbReference>
<dbReference type="EMBL" id="BAFK01000004">
    <property type="protein sequence ID" value="GAB57955.1"/>
    <property type="molecule type" value="Genomic_DNA"/>
</dbReference>
<dbReference type="GO" id="GO:0030151">
    <property type="term" value="F:molybdenum ion binding"/>
    <property type="evidence" value="ECO:0007669"/>
    <property type="project" value="InterPro"/>
</dbReference>
<evidence type="ECO:0000259" key="1">
    <source>
        <dbReference type="PROSITE" id="PS51340"/>
    </source>
</evidence>
<feature type="domain" description="MOSC" evidence="1">
    <location>
        <begin position="29"/>
        <end position="166"/>
    </location>
</feature>
<dbReference type="AlphaFoldDB" id="I1DV77"/>
<accession>I1DV77</accession>
<gene>
    <name evidence="2" type="ORF">RNAN_0926</name>
</gene>
<dbReference type="GO" id="GO:0030170">
    <property type="term" value="F:pyridoxal phosphate binding"/>
    <property type="evidence" value="ECO:0007669"/>
    <property type="project" value="InterPro"/>
</dbReference>
<sequence length="228" mass="25750">MIVSARIVHIRTGGLQPLGTEGVISGIHKTPVKQAWLGINGLEGDLQADRLHHGGAEKALHHYPASHYAYWQQILGKLPDFGDSAAFGENLTTDALTEQDVCVGDIWQLDQAIVEVSQARQPCWKLNLRFAKQNMARLVQDSRRTGWYYRVLTPGMVATGYIMTLLERPYPNWPLSRLLDTLYGSTWCTEVLQEIAMLSPLSESWRSLAKQRLKTGQVEDWRKRLGEP</sequence>
<dbReference type="PANTHER" id="PTHR30212">
    <property type="entry name" value="PROTEIN YIIM"/>
    <property type="match status" value="1"/>
</dbReference>
<protein>
    <submittedName>
        <fullName evidence="2">MOSC domain protein, YiiM-like protein</fullName>
    </submittedName>
</protein>
<evidence type="ECO:0000313" key="2">
    <source>
        <dbReference type="EMBL" id="GAB57955.1"/>
    </source>
</evidence>
<dbReference type="InterPro" id="IPR005302">
    <property type="entry name" value="MoCF_Sase_C"/>
</dbReference>
<dbReference type="PROSITE" id="PS51340">
    <property type="entry name" value="MOSC"/>
    <property type="match status" value="1"/>
</dbReference>
<dbReference type="PANTHER" id="PTHR30212:SF2">
    <property type="entry name" value="PROTEIN YIIM"/>
    <property type="match status" value="1"/>
</dbReference>
<dbReference type="InterPro" id="IPR052353">
    <property type="entry name" value="Benzoxazolinone_Detox_Enz"/>
</dbReference>
<dbReference type="Pfam" id="PF03475">
    <property type="entry name" value="YiiM_3-alpha"/>
    <property type="match status" value="1"/>
</dbReference>
<evidence type="ECO:0000313" key="3">
    <source>
        <dbReference type="Proteomes" id="UP000004374"/>
    </source>
</evidence>
<dbReference type="GO" id="GO:0003824">
    <property type="term" value="F:catalytic activity"/>
    <property type="evidence" value="ECO:0007669"/>
    <property type="project" value="InterPro"/>
</dbReference>
<dbReference type="InterPro" id="IPR011037">
    <property type="entry name" value="Pyrv_Knase-like_insert_dom_sf"/>
</dbReference>
<organism evidence="2 3">
    <name type="scientific">Rheinheimera nanhaiensis E407-8</name>
    <dbReference type="NCBI Taxonomy" id="562729"/>
    <lineage>
        <taxon>Bacteria</taxon>
        <taxon>Pseudomonadati</taxon>
        <taxon>Pseudomonadota</taxon>
        <taxon>Gammaproteobacteria</taxon>
        <taxon>Chromatiales</taxon>
        <taxon>Chromatiaceae</taxon>
        <taxon>Rheinheimera</taxon>
    </lineage>
</organism>
<dbReference type="STRING" id="562729.RNAN_0926"/>
<name>I1DV77_9GAMM</name>
<reference evidence="2 3" key="1">
    <citation type="journal article" date="2012" name="J. Bacteriol.">
        <title>Genome Sequence of the Protease-Producing Bacterium Rheinheimera nanhaiensis E407-8T, Isolated from Deep-Sea Sediment of the South China Sea.</title>
        <authorList>
            <person name="Zhang X.-Y."/>
            <person name="Zhang Y.-J."/>
            <person name="Qin Q.-L."/>
            <person name="Xie B.-B."/>
            <person name="Chen X.-L."/>
            <person name="Zhou B.-C."/>
            <person name="Zhang Y.-Z."/>
        </authorList>
    </citation>
    <scope>NUCLEOTIDE SEQUENCE [LARGE SCALE GENOMIC DNA]</scope>
    <source>
        <strain evidence="2 3">E407-8</strain>
    </source>
</reference>